<dbReference type="InterPro" id="IPR052165">
    <property type="entry name" value="Membrane_assoc_protease"/>
</dbReference>
<evidence type="ECO:0000256" key="2">
    <source>
        <dbReference type="ARBA" id="ARBA00022692"/>
    </source>
</evidence>
<dbReference type="InterPro" id="IPR012340">
    <property type="entry name" value="NA-bd_OB-fold"/>
</dbReference>
<keyword evidence="2 5" id="KW-0812">Transmembrane</keyword>
<dbReference type="PANTHER" id="PTHR33507:SF3">
    <property type="entry name" value="INNER MEMBRANE PROTEIN YBBJ"/>
    <property type="match status" value="1"/>
</dbReference>
<reference evidence="8" key="1">
    <citation type="journal article" date="2019" name="Int. J. Syst. Evol. Microbiol.">
        <title>The Global Catalogue of Microorganisms (GCM) 10K type strain sequencing project: providing services to taxonomists for standard genome sequencing and annotation.</title>
        <authorList>
            <consortium name="The Broad Institute Genomics Platform"/>
            <consortium name="The Broad Institute Genome Sequencing Center for Infectious Disease"/>
            <person name="Wu L."/>
            <person name="Ma J."/>
        </authorList>
    </citation>
    <scope>NUCLEOTIDE SEQUENCE [LARGE SCALE GENOMIC DNA]</scope>
    <source>
        <strain evidence="8">DT72</strain>
    </source>
</reference>
<evidence type="ECO:0000256" key="1">
    <source>
        <dbReference type="ARBA" id="ARBA00004141"/>
    </source>
</evidence>
<organism evidence="7 8">
    <name type="scientific">Rhodococcus gannanensis</name>
    <dbReference type="NCBI Taxonomy" id="1960308"/>
    <lineage>
        <taxon>Bacteria</taxon>
        <taxon>Bacillati</taxon>
        <taxon>Actinomycetota</taxon>
        <taxon>Actinomycetes</taxon>
        <taxon>Mycobacteriales</taxon>
        <taxon>Nocardiaceae</taxon>
        <taxon>Rhodococcus</taxon>
    </lineage>
</organism>
<dbReference type="InterPro" id="IPR002810">
    <property type="entry name" value="NfeD-like_C"/>
</dbReference>
<accession>A0ABW4P782</accession>
<keyword evidence="3 5" id="KW-1133">Transmembrane helix</keyword>
<comment type="caution">
    <text evidence="7">The sequence shown here is derived from an EMBL/GenBank/DDBJ whole genome shotgun (WGS) entry which is preliminary data.</text>
</comment>
<dbReference type="EMBL" id="JBHUFB010000012">
    <property type="protein sequence ID" value="MFD1813809.1"/>
    <property type="molecule type" value="Genomic_DNA"/>
</dbReference>
<evidence type="ECO:0000256" key="4">
    <source>
        <dbReference type="ARBA" id="ARBA00023136"/>
    </source>
</evidence>
<comment type="subcellular location">
    <subcellularLocation>
        <location evidence="1">Membrane</location>
        <topology evidence="1">Multi-pass membrane protein</topology>
    </subcellularLocation>
</comment>
<evidence type="ECO:0000256" key="5">
    <source>
        <dbReference type="SAM" id="Phobius"/>
    </source>
</evidence>
<dbReference type="Pfam" id="PF01957">
    <property type="entry name" value="NfeD"/>
    <property type="match status" value="1"/>
</dbReference>
<evidence type="ECO:0000256" key="3">
    <source>
        <dbReference type="ARBA" id="ARBA00022989"/>
    </source>
</evidence>
<gene>
    <name evidence="7" type="ORF">ACFSJG_16440</name>
</gene>
<keyword evidence="8" id="KW-1185">Reference proteome</keyword>
<dbReference type="Proteomes" id="UP001597286">
    <property type="component" value="Unassembled WGS sequence"/>
</dbReference>
<dbReference type="SUPFAM" id="SSF141322">
    <property type="entry name" value="NfeD domain-like"/>
    <property type="match status" value="1"/>
</dbReference>
<dbReference type="Gene3D" id="2.40.50.140">
    <property type="entry name" value="Nucleic acid-binding proteins"/>
    <property type="match status" value="1"/>
</dbReference>
<proteinExistence type="predicted"/>
<protein>
    <submittedName>
        <fullName evidence="7">NfeD family protein</fullName>
    </submittedName>
</protein>
<sequence length="143" mass="14864">MAAVIWLVGGVLLAAAEAATGDFFLLMLAGGALSAAGFSALTDLPVWVDALVFALVSAALIVGVRPALLRRYAQPPVLPTNTAALPGKHALVLEEVSEHQGQVKLAGEVWTARPLDHTEVYPQGTTVTVMEIDGATAVVWRGP</sequence>
<evidence type="ECO:0000313" key="7">
    <source>
        <dbReference type="EMBL" id="MFD1813809.1"/>
    </source>
</evidence>
<feature type="domain" description="NfeD-like C-terminal" evidence="6">
    <location>
        <begin position="83"/>
        <end position="141"/>
    </location>
</feature>
<evidence type="ECO:0000313" key="8">
    <source>
        <dbReference type="Proteomes" id="UP001597286"/>
    </source>
</evidence>
<evidence type="ECO:0000259" key="6">
    <source>
        <dbReference type="Pfam" id="PF01957"/>
    </source>
</evidence>
<dbReference type="RefSeq" id="WP_050064250.1">
    <property type="nucleotide sequence ID" value="NZ_JBHUFB010000012.1"/>
</dbReference>
<dbReference type="PANTHER" id="PTHR33507">
    <property type="entry name" value="INNER MEMBRANE PROTEIN YBBJ"/>
    <property type="match status" value="1"/>
</dbReference>
<feature type="transmembrane region" description="Helical" evidence="5">
    <location>
        <begin position="44"/>
        <end position="64"/>
    </location>
</feature>
<name>A0ABW4P782_9NOCA</name>
<keyword evidence="4 5" id="KW-0472">Membrane</keyword>